<sequence>MGRPGIAAVIALAALSGWIASAVSSSADASRPTPPPPVSGPEQTITPTPVLRIGTSIRPSPLIIGRDSVYAVTVTNAEHQDTAGVTVTITLDQNLTPGRVPVGCSRTNRTITCDALTIPADRSVTYEIPVVTDPALQDGTIITNRAHVTGGPATQLISRAQVMTDLEIAADGPRRAKAGDSVPHTLTVTNHGPSRAQQVTVQSPAHGERSLGALAPDETRTFTYTKTPGTPGLFETCAVVRTGSREENDANNRSCTGTTVRPVRAPAPASTPEPSATPRDAAAEAVVVEEPPMAEPKQQQVRENEPLPAPADVPPPAHDEEQGTLPLTGVSVWALGLVVAVLLSVGLLIGYFSRHEPRREKAGRAR</sequence>
<dbReference type="InterPro" id="IPR013783">
    <property type="entry name" value="Ig-like_fold"/>
</dbReference>
<feature type="compositionally biased region" description="Pro residues" evidence="1">
    <location>
        <begin position="307"/>
        <end position="316"/>
    </location>
</feature>
<feature type="transmembrane region" description="Helical" evidence="2">
    <location>
        <begin position="332"/>
        <end position="352"/>
    </location>
</feature>
<dbReference type="AlphaFoldDB" id="A0A1H5UL65"/>
<keyword evidence="2" id="KW-0472">Membrane</keyword>
<evidence type="ECO:0000313" key="6">
    <source>
        <dbReference type="EMBL" id="SEF75813.1"/>
    </source>
</evidence>
<feature type="region of interest" description="Disordered" evidence="1">
    <location>
        <begin position="244"/>
        <end position="322"/>
    </location>
</feature>
<feature type="compositionally biased region" description="Low complexity" evidence="1">
    <location>
        <begin position="266"/>
        <end position="291"/>
    </location>
</feature>
<dbReference type="Pfam" id="PF07705">
    <property type="entry name" value="CARDB"/>
    <property type="match status" value="1"/>
</dbReference>
<dbReference type="EMBL" id="FNVT01000001">
    <property type="protein sequence ID" value="SEF75813.1"/>
    <property type="molecule type" value="Genomic_DNA"/>
</dbReference>
<dbReference type="Proteomes" id="UP000236732">
    <property type="component" value="Unassembled WGS sequence"/>
</dbReference>
<name>A0A1H5UL65_9ACTN</name>
<feature type="chain" id="PRO_5009286283" evidence="3">
    <location>
        <begin position="23"/>
        <end position="366"/>
    </location>
</feature>
<evidence type="ECO:0000256" key="3">
    <source>
        <dbReference type="SAM" id="SignalP"/>
    </source>
</evidence>
<dbReference type="GO" id="GO:0005975">
    <property type="term" value="P:carbohydrate metabolic process"/>
    <property type="evidence" value="ECO:0007669"/>
    <property type="project" value="UniProtKB-ARBA"/>
</dbReference>
<keyword evidence="3" id="KW-0732">Signal</keyword>
<evidence type="ECO:0000259" key="5">
    <source>
        <dbReference type="Pfam" id="PF07705"/>
    </source>
</evidence>
<feature type="signal peptide" evidence="3">
    <location>
        <begin position="1"/>
        <end position="22"/>
    </location>
</feature>
<reference evidence="6 7" key="1">
    <citation type="submission" date="2016-10" db="EMBL/GenBank/DDBJ databases">
        <authorList>
            <person name="de Groot N.N."/>
        </authorList>
    </citation>
    <scope>NUCLEOTIDE SEQUENCE [LARGE SCALE GENOMIC DNA]</scope>
    <source>
        <strain evidence="6 7">CGMCC 4.7037</strain>
    </source>
</reference>
<evidence type="ECO:0000313" key="7">
    <source>
        <dbReference type="Proteomes" id="UP000236732"/>
    </source>
</evidence>
<dbReference type="OrthoDB" id="5024153at2"/>
<dbReference type="Gene3D" id="2.60.40.10">
    <property type="entry name" value="Immunoglobulins"/>
    <property type="match status" value="1"/>
</dbReference>
<gene>
    <name evidence="6" type="ORF">SAMN05444920_101567</name>
</gene>
<dbReference type="RefSeq" id="WP_146103501.1">
    <property type="nucleotide sequence ID" value="NZ_FNVT01000001.1"/>
</dbReference>
<organism evidence="6 7">
    <name type="scientific">Nonomuraea solani</name>
    <dbReference type="NCBI Taxonomy" id="1144553"/>
    <lineage>
        <taxon>Bacteria</taxon>
        <taxon>Bacillati</taxon>
        <taxon>Actinomycetota</taxon>
        <taxon>Actinomycetes</taxon>
        <taxon>Streptosporangiales</taxon>
        <taxon>Streptosporangiaceae</taxon>
        <taxon>Nonomuraea</taxon>
    </lineage>
</organism>
<keyword evidence="2" id="KW-1133">Transmembrane helix</keyword>
<feature type="domain" description="CARDB" evidence="5">
    <location>
        <begin position="164"/>
        <end position="252"/>
    </location>
</feature>
<dbReference type="InterPro" id="IPR011635">
    <property type="entry name" value="CARDB"/>
</dbReference>
<evidence type="ECO:0000259" key="4">
    <source>
        <dbReference type="Pfam" id="PF01345"/>
    </source>
</evidence>
<dbReference type="Pfam" id="PF01345">
    <property type="entry name" value="DUF11"/>
    <property type="match status" value="1"/>
</dbReference>
<dbReference type="InterPro" id="IPR001434">
    <property type="entry name" value="OmcB-like_DUF11"/>
</dbReference>
<evidence type="ECO:0000256" key="1">
    <source>
        <dbReference type="SAM" id="MobiDB-lite"/>
    </source>
</evidence>
<evidence type="ECO:0000256" key="2">
    <source>
        <dbReference type="SAM" id="Phobius"/>
    </source>
</evidence>
<accession>A0A1H5UL65</accession>
<protein>
    <submittedName>
        <fullName evidence="6">Conserved repeat domain-containing protein</fullName>
    </submittedName>
</protein>
<keyword evidence="7" id="KW-1185">Reference proteome</keyword>
<proteinExistence type="predicted"/>
<keyword evidence="2" id="KW-0812">Transmembrane</keyword>
<feature type="region of interest" description="Disordered" evidence="1">
    <location>
        <begin position="26"/>
        <end position="47"/>
    </location>
</feature>
<feature type="domain" description="DUF11" evidence="4">
    <location>
        <begin position="53"/>
        <end position="150"/>
    </location>
</feature>